<protein>
    <recommendedName>
        <fullName evidence="4">Transmembrane protein</fullName>
    </recommendedName>
</protein>
<feature type="transmembrane region" description="Helical" evidence="1">
    <location>
        <begin position="57"/>
        <end position="86"/>
    </location>
</feature>
<dbReference type="PANTHER" id="PTHR33640">
    <property type="entry name" value="TRANSMEMBRANE PROTEIN"/>
    <property type="match status" value="1"/>
</dbReference>
<feature type="transmembrane region" description="Helical" evidence="1">
    <location>
        <begin position="29"/>
        <end position="51"/>
    </location>
</feature>
<reference evidence="3" key="1">
    <citation type="journal article" date="2016" name="Proc. Natl. Acad. Sci. U.S.A.">
        <title>Chromosome-level assembly of Arabidopsis thaliana Ler reveals the extent of translocation and inversion polymorphisms.</title>
        <authorList>
            <person name="Zapata L."/>
            <person name="Ding J."/>
            <person name="Willing E.M."/>
            <person name="Hartwig B."/>
            <person name="Bezdan D."/>
            <person name="Jiao W.B."/>
            <person name="Patel V."/>
            <person name="Velikkakam James G."/>
            <person name="Koornneef M."/>
            <person name="Ossowski S."/>
            <person name="Schneeberger K."/>
        </authorList>
    </citation>
    <scope>NUCLEOTIDE SEQUENCE [LARGE SCALE GENOMIC DNA]</scope>
    <source>
        <strain evidence="3">cv. Landsberg erecta</strain>
    </source>
</reference>
<comment type="caution">
    <text evidence="2">The sequence shown here is derived from an EMBL/GenBank/DDBJ whole genome shotgun (WGS) entry which is preliminary data.</text>
</comment>
<dbReference type="ExpressionAtlas" id="A0A178WBB5">
    <property type="expression patterns" value="baseline and differential"/>
</dbReference>
<evidence type="ECO:0000313" key="3">
    <source>
        <dbReference type="Proteomes" id="UP000078284"/>
    </source>
</evidence>
<organism evidence="2 3">
    <name type="scientific">Arabidopsis thaliana</name>
    <name type="common">Mouse-ear cress</name>
    <dbReference type="NCBI Taxonomy" id="3702"/>
    <lineage>
        <taxon>Eukaryota</taxon>
        <taxon>Viridiplantae</taxon>
        <taxon>Streptophyta</taxon>
        <taxon>Embryophyta</taxon>
        <taxon>Tracheophyta</taxon>
        <taxon>Spermatophyta</taxon>
        <taxon>Magnoliopsida</taxon>
        <taxon>eudicotyledons</taxon>
        <taxon>Gunneridae</taxon>
        <taxon>Pentapetalae</taxon>
        <taxon>rosids</taxon>
        <taxon>malvids</taxon>
        <taxon>Brassicales</taxon>
        <taxon>Brassicaceae</taxon>
        <taxon>Camelineae</taxon>
        <taxon>Arabidopsis</taxon>
    </lineage>
</organism>
<keyword evidence="1" id="KW-0472">Membrane</keyword>
<evidence type="ECO:0000313" key="2">
    <source>
        <dbReference type="EMBL" id="OAP14342.1"/>
    </source>
</evidence>
<dbReference type="EMBL" id="LUHQ01000001">
    <property type="protein sequence ID" value="OAP14342.1"/>
    <property type="molecule type" value="Genomic_DNA"/>
</dbReference>
<dbReference type="AlphaFoldDB" id="A0A178WBB5"/>
<evidence type="ECO:0000256" key="1">
    <source>
        <dbReference type="SAM" id="Phobius"/>
    </source>
</evidence>
<dbReference type="PANTHER" id="PTHR33640:SF33">
    <property type="entry name" value="TRANSMEMBRANE PROTEIN"/>
    <property type="match status" value="1"/>
</dbReference>
<sequence>MEKPFEFHGVEVEKAEAMRRYNNRRSFRGILRLVGVAFLCYLWFPTVAIILQTVGDWIYWTGAVLITDRSVVFFFANLIVGLIFFLSGESNNESSSSNVETEPDLYDQYTSSSSTVIANASAAKVDDNDSNKQIVPTFNAEVDEAVKTKRISRRTKSEICRPAMEYERTESEKVVEDDESEKQIVPAYFPEDDEEVVVDEANREMVTTPGIYRRTKSETKKEIIRPVIEIRRTESAKEVSIDRLSSEEFRLVVESFLKTQKKRARDSENDTVRCHVLGSRPGLIGGYGSC</sequence>
<evidence type="ECO:0008006" key="4">
    <source>
        <dbReference type="Google" id="ProtNLM"/>
    </source>
</evidence>
<keyword evidence="1" id="KW-1133">Transmembrane helix</keyword>
<accession>A0A178WBB5</accession>
<name>A0A178WBB5_ARATH</name>
<dbReference type="Proteomes" id="UP000078284">
    <property type="component" value="Chromosome 1"/>
</dbReference>
<gene>
    <name evidence="2" type="ordered locus">AXX17_At1g69810</name>
</gene>
<proteinExistence type="predicted"/>
<keyword evidence="1" id="KW-0812">Transmembrane</keyword>